<feature type="transmembrane region" description="Helical" evidence="12">
    <location>
        <begin position="188"/>
        <end position="207"/>
    </location>
</feature>
<comment type="subcellular location">
    <subcellularLocation>
        <location evidence="2">Membrane</location>
    </subcellularLocation>
</comment>
<dbReference type="GO" id="GO:0005886">
    <property type="term" value="C:plasma membrane"/>
    <property type="evidence" value="ECO:0007669"/>
    <property type="project" value="TreeGrafter"/>
</dbReference>
<evidence type="ECO:0000256" key="10">
    <source>
        <dbReference type="ARBA" id="ARBA00023136"/>
    </source>
</evidence>
<dbReference type="PRINTS" id="PR00344">
    <property type="entry name" value="BCTRLSENSOR"/>
</dbReference>
<dbReference type="Pfam" id="PF00672">
    <property type="entry name" value="HAMP"/>
    <property type="match status" value="1"/>
</dbReference>
<feature type="compositionally biased region" description="Low complexity" evidence="11">
    <location>
        <begin position="1"/>
        <end position="26"/>
    </location>
</feature>
<dbReference type="Pfam" id="PF02518">
    <property type="entry name" value="HATPase_c"/>
    <property type="match status" value="1"/>
</dbReference>
<keyword evidence="8 12" id="KW-1133">Transmembrane helix</keyword>
<dbReference type="InterPro" id="IPR036890">
    <property type="entry name" value="HATPase_C_sf"/>
</dbReference>
<dbReference type="AlphaFoldDB" id="A0A0D6P2Q2"/>
<feature type="domain" description="Histidine kinase" evidence="13">
    <location>
        <begin position="270"/>
        <end position="486"/>
    </location>
</feature>
<sequence length="493" mass="52447">MTAATTAIDRAAAADPPRPPHAAAGGARRGTHPSWLRSASFRFALVYALLLALSASALCVFLWWATAGLLDRQTEAAIRADAQGLSERWTEGGLPALLLTIDDRLAQNVDDDAIYLVVGPSMRRLAGNLPIWPSFVTEANVPYPLDVTRAGVPSRARVERFDLPGDFHLLVGRDARVRAQLRGLLTDALLWSLIVVAAMASAGALLVRSLFRRTLANVSDTAAAIAGGDFTRRVRLSGRGDEFDQLADTINEMLDRIGRLMEGVRAVSNAIAHDLRTPITRARTRLEDATLHAATEAELRCAIDRATADLDGIVAVFQALLRIAEIEAGSRRAAFARVDLSPVLVDLADLYAAAAEERGLALLTEYPTQPGALAVYGDRGMVQQALANLIDNAIKFSPPGGTVTLAAHAQPERVDMLVIDHGPGIPPADRGRATERFFRGETARHTPGAGLGLALVQAVAQLHGGTLLLEDAGPGLRAVLSLPRHGAQATVPV</sequence>
<keyword evidence="5" id="KW-0808">Transferase</keyword>
<dbReference type="SMART" id="SM00304">
    <property type="entry name" value="HAMP"/>
    <property type="match status" value="1"/>
</dbReference>
<dbReference type="EMBL" id="BANB01000029">
    <property type="protein sequence ID" value="GAN75947.1"/>
    <property type="molecule type" value="Genomic_DNA"/>
</dbReference>
<evidence type="ECO:0000256" key="5">
    <source>
        <dbReference type="ARBA" id="ARBA00022679"/>
    </source>
</evidence>
<dbReference type="InterPro" id="IPR003660">
    <property type="entry name" value="HAMP_dom"/>
</dbReference>
<dbReference type="SUPFAM" id="SSF158472">
    <property type="entry name" value="HAMP domain-like"/>
    <property type="match status" value="1"/>
</dbReference>
<comment type="caution">
    <text evidence="15">The sequence shown here is derived from an EMBL/GenBank/DDBJ whole genome shotgun (WGS) entry which is preliminary data.</text>
</comment>
<dbReference type="InterPro" id="IPR005467">
    <property type="entry name" value="His_kinase_dom"/>
</dbReference>
<dbReference type="Proteomes" id="UP000032680">
    <property type="component" value="Unassembled WGS sequence"/>
</dbReference>
<evidence type="ECO:0000256" key="8">
    <source>
        <dbReference type="ARBA" id="ARBA00022989"/>
    </source>
</evidence>
<evidence type="ECO:0000256" key="12">
    <source>
        <dbReference type="SAM" id="Phobius"/>
    </source>
</evidence>
<evidence type="ECO:0000256" key="4">
    <source>
        <dbReference type="ARBA" id="ARBA00022553"/>
    </source>
</evidence>
<dbReference type="InterPro" id="IPR003594">
    <property type="entry name" value="HATPase_dom"/>
</dbReference>
<dbReference type="RefSeq" id="WP_241771056.1">
    <property type="nucleotide sequence ID" value="NZ_BANB01000029.1"/>
</dbReference>
<evidence type="ECO:0000256" key="1">
    <source>
        <dbReference type="ARBA" id="ARBA00000085"/>
    </source>
</evidence>
<dbReference type="PANTHER" id="PTHR45436">
    <property type="entry name" value="SENSOR HISTIDINE KINASE YKOH"/>
    <property type="match status" value="1"/>
</dbReference>
<dbReference type="EC" id="2.7.13.3" evidence="3"/>
<dbReference type="Gene3D" id="6.10.340.10">
    <property type="match status" value="1"/>
</dbReference>
<keyword evidence="10 12" id="KW-0472">Membrane</keyword>
<feature type="domain" description="HAMP" evidence="14">
    <location>
        <begin position="209"/>
        <end position="262"/>
    </location>
</feature>
<dbReference type="SMART" id="SM00387">
    <property type="entry name" value="HATPase_c"/>
    <property type="match status" value="1"/>
</dbReference>
<dbReference type="CDD" id="cd06225">
    <property type="entry name" value="HAMP"/>
    <property type="match status" value="1"/>
</dbReference>
<dbReference type="CDD" id="cd00082">
    <property type="entry name" value="HisKA"/>
    <property type="match status" value="1"/>
</dbReference>
<dbReference type="GO" id="GO:0000155">
    <property type="term" value="F:phosphorelay sensor kinase activity"/>
    <property type="evidence" value="ECO:0007669"/>
    <property type="project" value="InterPro"/>
</dbReference>
<organism evidence="15 16">
    <name type="scientific">Acidisphaera rubrifaciens HS-AP3</name>
    <dbReference type="NCBI Taxonomy" id="1231350"/>
    <lineage>
        <taxon>Bacteria</taxon>
        <taxon>Pseudomonadati</taxon>
        <taxon>Pseudomonadota</taxon>
        <taxon>Alphaproteobacteria</taxon>
        <taxon>Acetobacterales</taxon>
        <taxon>Acetobacteraceae</taxon>
        <taxon>Acidisphaera</taxon>
    </lineage>
</organism>
<dbReference type="SUPFAM" id="SSF55874">
    <property type="entry name" value="ATPase domain of HSP90 chaperone/DNA topoisomerase II/histidine kinase"/>
    <property type="match status" value="1"/>
</dbReference>
<dbReference type="PROSITE" id="PS50885">
    <property type="entry name" value="HAMP"/>
    <property type="match status" value="1"/>
</dbReference>
<keyword evidence="16" id="KW-1185">Reference proteome</keyword>
<dbReference type="InterPro" id="IPR004358">
    <property type="entry name" value="Sig_transdc_His_kin-like_C"/>
</dbReference>
<dbReference type="CDD" id="cd00075">
    <property type="entry name" value="HATPase"/>
    <property type="match status" value="1"/>
</dbReference>
<evidence type="ECO:0000259" key="13">
    <source>
        <dbReference type="PROSITE" id="PS50109"/>
    </source>
</evidence>
<dbReference type="PROSITE" id="PS50109">
    <property type="entry name" value="HIS_KIN"/>
    <property type="match status" value="1"/>
</dbReference>
<keyword evidence="7 15" id="KW-0418">Kinase</keyword>
<evidence type="ECO:0000313" key="16">
    <source>
        <dbReference type="Proteomes" id="UP000032680"/>
    </source>
</evidence>
<evidence type="ECO:0000256" key="2">
    <source>
        <dbReference type="ARBA" id="ARBA00004370"/>
    </source>
</evidence>
<name>A0A0D6P2Q2_9PROT</name>
<dbReference type="InterPro" id="IPR003661">
    <property type="entry name" value="HisK_dim/P_dom"/>
</dbReference>
<proteinExistence type="predicted"/>
<dbReference type="SUPFAM" id="SSF47384">
    <property type="entry name" value="Homodimeric domain of signal transducing histidine kinase"/>
    <property type="match status" value="1"/>
</dbReference>
<keyword evidence="9" id="KW-0902">Two-component regulatory system</keyword>
<dbReference type="PANTHER" id="PTHR45436:SF8">
    <property type="entry name" value="HISTIDINE KINASE"/>
    <property type="match status" value="1"/>
</dbReference>
<keyword evidence="6 12" id="KW-0812">Transmembrane</keyword>
<accession>A0A0D6P2Q2</accession>
<evidence type="ECO:0000256" key="7">
    <source>
        <dbReference type="ARBA" id="ARBA00022777"/>
    </source>
</evidence>
<reference evidence="15 16" key="1">
    <citation type="submission" date="2012-11" db="EMBL/GenBank/DDBJ databases">
        <title>Whole genome sequence of Acidisphaera rubrifaciens HS-AP3.</title>
        <authorList>
            <person name="Azuma Y."/>
            <person name="Higashiura N."/>
            <person name="Hirakawa H."/>
            <person name="Matsushita K."/>
        </authorList>
    </citation>
    <scope>NUCLEOTIDE SEQUENCE [LARGE SCALE GENOMIC DNA]</scope>
    <source>
        <strain evidence="15 16">HS-AP3</strain>
    </source>
</reference>
<protein>
    <recommendedName>
        <fullName evidence="3">histidine kinase</fullName>
        <ecNumber evidence="3">2.7.13.3</ecNumber>
    </recommendedName>
</protein>
<gene>
    <name evidence="15" type="ORF">Asru_0029_04</name>
</gene>
<feature type="transmembrane region" description="Helical" evidence="12">
    <location>
        <begin position="44"/>
        <end position="65"/>
    </location>
</feature>
<evidence type="ECO:0000256" key="6">
    <source>
        <dbReference type="ARBA" id="ARBA00022692"/>
    </source>
</evidence>
<evidence type="ECO:0000256" key="3">
    <source>
        <dbReference type="ARBA" id="ARBA00012438"/>
    </source>
</evidence>
<comment type="catalytic activity">
    <reaction evidence="1">
        <text>ATP + protein L-histidine = ADP + protein N-phospho-L-histidine.</text>
        <dbReference type="EC" id="2.7.13.3"/>
    </reaction>
</comment>
<evidence type="ECO:0000256" key="9">
    <source>
        <dbReference type="ARBA" id="ARBA00023012"/>
    </source>
</evidence>
<dbReference type="InterPro" id="IPR036097">
    <property type="entry name" value="HisK_dim/P_sf"/>
</dbReference>
<evidence type="ECO:0000313" key="15">
    <source>
        <dbReference type="EMBL" id="GAN75947.1"/>
    </source>
</evidence>
<dbReference type="Gene3D" id="3.30.565.10">
    <property type="entry name" value="Histidine kinase-like ATPase, C-terminal domain"/>
    <property type="match status" value="1"/>
</dbReference>
<feature type="region of interest" description="Disordered" evidence="11">
    <location>
        <begin position="1"/>
        <end position="31"/>
    </location>
</feature>
<keyword evidence="4" id="KW-0597">Phosphoprotein</keyword>
<evidence type="ECO:0000256" key="11">
    <source>
        <dbReference type="SAM" id="MobiDB-lite"/>
    </source>
</evidence>
<dbReference type="InterPro" id="IPR050428">
    <property type="entry name" value="TCS_sensor_his_kinase"/>
</dbReference>
<evidence type="ECO:0000259" key="14">
    <source>
        <dbReference type="PROSITE" id="PS50885"/>
    </source>
</evidence>